<comment type="catalytic activity">
    <reaction evidence="1">
        <text>a quinone + NADH + 5 H(+)(in) = a quinol + NAD(+) + 4 H(+)(out)</text>
        <dbReference type="Rhea" id="RHEA:57888"/>
        <dbReference type="ChEBI" id="CHEBI:15378"/>
        <dbReference type="ChEBI" id="CHEBI:24646"/>
        <dbReference type="ChEBI" id="CHEBI:57540"/>
        <dbReference type="ChEBI" id="CHEBI:57945"/>
        <dbReference type="ChEBI" id="CHEBI:132124"/>
    </reaction>
</comment>
<protein>
    <recommendedName>
        <fullName evidence="1">NADH-quinone oxidoreductase subunit J</fullName>
        <ecNumber evidence="1">7.1.1.-</ecNumber>
    </recommendedName>
</protein>
<accession>A0A6N2R913</accession>
<dbReference type="AlphaFoldDB" id="A0A6N2R913"/>
<keyword evidence="3" id="KW-0560">Oxidoreductase</keyword>
<name>A0A6N2R913_9ACTO</name>
<dbReference type="GO" id="GO:0008137">
    <property type="term" value="F:NADH dehydrogenase (ubiquinone) activity"/>
    <property type="evidence" value="ECO:0007669"/>
    <property type="project" value="UniProtKB-UniRule"/>
</dbReference>
<comment type="similarity">
    <text evidence="1">Belongs to the complex I subunit 6 family.</text>
</comment>
<dbReference type="GO" id="GO:0016491">
    <property type="term" value="F:oxidoreductase activity"/>
    <property type="evidence" value="ECO:0007669"/>
    <property type="project" value="UniProtKB-KW"/>
</dbReference>
<dbReference type="Gene3D" id="1.20.120.1200">
    <property type="entry name" value="NADH-ubiquinone/plastoquinone oxidoreductase chain 6, subunit NuoJ"/>
    <property type="match status" value="1"/>
</dbReference>
<dbReference type="GO" id="GO:0048038">
    <property type="term" value="F:quinone binding"/>
    <property type="evidence" value="ECO:0007669"/>
    <property type="project" value="UniProtKB-UniRule"/>
</dbReference>
<sequence length="315" mass="33311">MTLMNWPEMASTGEAILFGCVAVFMVACALGVLFFKKAVYCAICMVGVMLGLAILYLMHGAAFLGTVQVVVYTGAIMVLFLFVIMMIGLSASDNYARQSRGRIVTSVLMALGLGVILIGAIARSRTAGSSASLSDDPYSNAPITDLAATLFSRYWFSMELAGILLITAAIGAMLLTHSDQLGPVLTQRTTAEAKMRAFKASGRRIGQLPAPGVYAHSNAVDVPALSGETHEPVEDSVPRVLRVRGLDRVVGQVEPEVAQSLALAKGGSLDHTIFDPAHPSTRERSQAWGMPGAAAPTGLKQPQAPQTADEGKEEE</sequence>
<comment type="function">
    <text evidence="1">NDH-1 shuttles electrons from NADH, via FMN and iron-sulfur (Fe-S) centers, to quinones in the respiratory chain. Couples the redox reaction to proton translocation (for every two electrons transferred, four hydrogen ions are translocated across the cytoplasmic membrane), and thus conserves the redox energy in a proton gradient.</text>
</comment>
<keyword evidence="1" id="KW-0874">Quinone</keyword>
<dbReference type="InterPro" id="IPR042106">
    <property type="entry name" value="Nuo/plastoQ_OxRdtase_6_NuoJ"/>
</dbReference>
<keyword evidence="1" id="KW-1003">Cell membrane</keyword>
<keyword evidence="1" id="KW-0472">Membrane</keyword>
<evidence type="ECO:0000313" key="3">
    <source>
        <dbReference type="EMBL" id="VYS77372.1"/>
    </source>
</evidence>
<keyword evidence="1" id="KW-0812">Transmembrane</keyword>
<comment type="subcellular location">
    <subcellularLocation>
        <location evidence="1">Cell membrane</location>
        <topology evidence="1">Multi-pass membrane protein</topology>
    </subcellularLocation>
</comment>
<organism evidence="3">
    <name type="scientific">Schaalia odontolytica</name>
    <dbReference type="NCBI Taxonomy" id="1660"/>
    <lineage>
        <taxon>Bacteria</taxon>
        <taxon>Bacillati</taxon>
        <taxon>Actinomycetota</taxon>
        <taxon>Actinomycetes</taxon>
        <taxon>Actinomycetales</taxon>
        <taxon>Actinomycetaceae</taxon>
        <taxon>Schaalia</taxon>
    </lineage>
</organism>
<keyword evidence="1" id="KW-0520">NAD</keyword>
<dbReference type="NCBIfam" id="NF005165">
    <property type="entry name" value="PRK06638.1-5"/>
    <property type="match status" value="1"/>
</dbReference>
<feature type="transmembrane region" description="Helical" evidence="1">
    <location>
        <begin position="103"/>
        <end position="122"/>
    </location>
</feature>
<dbReference type="GO" id="GO:0005886">
    <property type="term" value="C:plasma membrane"/>
    <property type="evidence" value="ECO:0007669"/>
    <property type="project" value="UniProtKB-SubCell"/>
</dbReference>
<dbReference type="Pfam" id="PF00499">
    <property type="entry name" value="Oxidored_q3"/>
    <property type="match status" value="1"/>
</dbReference>
<evidence type="ECO:0000256" key="1">
    <source>
        <dbReference type="RuleBase" id="RU004429"/>
    </source>
</evidence>
<dbReference type="EC" id="7.1.1.-" evidence="1"/>
<dbReference type="InterPro" id="IPR001457">
    <property type="entry name" value="NADH_UbQ/plastoQ_OxRdtase_su6"/>
</dbReference>
<keyword evidence="1" id="KW-1133">Transmembrane helix</keyword>
<proteinExistence type="inferred from homology"/>
<gene>
    <name evidence="3" type="primary">nuoJ</name>
    <name evidence="3" type="ORF">AOLFYP35_00240</name>
</gene>
<dbReference type="PANTHER" id="PTHR33269">
    <property type="entry name" value="NADH-UBIQUINONE OXIDOREDUCTASE CHAIN 6"/>
    <property type="match status" value="1"/>
</dbReference>
<feature type="region of interest" description="Disordered" evidence="2">
    <location>
        <begin position="273"/>
        <end position="315"/>
    </location>
</feature>
<reference evidence="3" key="1">
    <citation type="submission" date="2019-11" db="EMBL/GenBank/DDBJ databases">
        <authorList>
            <person name="Feng L."/>
        </authorList>
    </citation>
    <scope>NUCLEOTIDE SEQUENCE</scope>
    <source>
        <strain evidence="3">AodontolyticusLFYP35</strain>
    </source>
</reference>
<dbReference type="EMBL" id="CACRSM010000002">
    <property type="protein sequence ID" value="VYS77372.1"/>
    <property type="molecule type" value="Genomic_DNA"/>
</dbReference>
<dbReference type="PANTHER" id="PTHR33269:SF19">
    <property type="entry name" value="NADH-QUINONE OXIDOREDUCTASE SUBUNIT J"/>
    <property type="match status" value="1"/>
</dbReference>
<evidence type="ECO:0000256" key="2">
    <source>
        <dbReference type="SAM" id="MobiDB-lite"/>
    </source>
</evidence>
<feature type="transmembrane region" description="Helical" evidence="1">
    <location>
        <begin position="154"/>
        <end position="175"/>
    </location>
</feature>
<feature type="transmembrane region" description="Helical" evidence="1">
    <location>
        <begin position="42"/>
        <end position="63"/>
    </location>
</feature>
<feature type="transmembrane region" description="Helical" evidence="1">
    <location>
        <begin position="69"/>
        <end position="91"/>
    </location>
</feature>
<feature type="transmembrane region" description="Helical" evidence="1">
    <location>
        <begin position="15"/>
        <end position="35"/>
    </location>
</feature>